<gene>
    <name evidence="4" type="ORF">SCFA_610003</name>
</gene>
<dbReference type="InterPro" id="IPR057309">
    <property type="entry name" value="PcsB_CC"/>
</dbReference>
<proteinExistence type="predicted"/>
<accession>A0A485M5T7</accession>
<feature type="coiled-coil region" evidence="2">
    <location>
        <begin position="95"/>
        <end position="129"/>
    </location>
</feature>
<name>A0A485M5T7_9ZZZZ</name>
<dbReference type="EMBL" id="CAADRN010000363">
    <property type="protein sequence ID" value="VFU18952.1"/>
    <property type="molecule type" value="Genomic_DNA"/>
</dbReference>
<sequence>MRACRPCLRRPGAGTAVIPGGLRDKMLSGKRIIVLTFLLALCLLALPAGRRAAGEGEAPGAVSPEDRLEALARQAELERRKGELAAELLDWDVKIEAARQDQEQLLLEIQQAERSLAGAETSLGESRARLDEGMEDLGRWVNHLYRYGQISYLEVVLEAKSFSEFVERAGLVVTVISAQAELLDEVRDRAARLEAQLEALRQARALLDQKNAALAGRIREMDDYRAGREVFLNELKEQSAGLAESIVERETLLFRSLDSLQYLLKHLDSLPWHNLTPDTFSLAGNKMRLEFKDQEVNRVFFGQGDPALAGLSVHCAPGLFSISGTAAAGAGSADFKIEGNFEPRGRGRVSFQPGRMYLSGVPVSSEVLGFIAGEELLEIDFGSFLQDYRLSEIRPEEGKLVVFITG</sequence>
<evidence type="ECO:0000256" key="1">
    <source>
        <dbReference type="ARBA" id="ARBA00022729"/>
    </source>
</evidence>
<keyword evidence="2" id="KW-0175">Coiled coil</keyword>
<dbReference type="Gene3D" id="6.10.250.3150">
    <property type="match status" value="1"/>
</dbReference>
<feature type="domain" description="Peptidoglycan hydrolase PcsB coiled-coil" evidence="3">
    <location>
        <begin position="147"/>
        <end position="195"/>
    </location>
</feature>
<organism evidence="4">
    <name type="scientific">anaerobic digester metagenome</name>
    <dbReference type="NCBI Taxonomy" id="1263854"/>
    <lineage>
        <taxon>unclassified sequences</taxon>
        <taxon>metagenomes</taxon>
        <taxon>ecological metagenomes</taxon>
    </lineage>
</organism>
<evidence type="ECO:0000259" key="3">
    <source>
        <dbReference type="Pfam" id="PF24568"/>
    </source>
</evidence>
<feature type="coiled-coil region" evidence="2">
    <location>
        <begin position="176"/>
        <end position="213"/>
    </location>
</feature>
<evidence type="ECO:0000256" key="2">
    <source>
        <dbReference type="SAM" id="Coils"/>
    </source>
</evidence>
<reference evidence="4" key="1">
    <citation type="submission" date="2019-03" db="EMBL/GenBank/DDBJ databases">
        <authorList>
            <person name="Hao L."/>
        </authorList>
    </citation>
    <scope>NUCLEOTIDE SEQUENCE</scope>
</reference>
<dbReference type="Pfam" id="PF24568">
    <property type="entry name" value="CC_PcsB"/>
    <property type="match status" value="1"/>
</dbReference>
<keyword evidence="1" id="KW-0732">Signal</keyword>
<protein>
    <recommendedName>
        <fullName evidence="3">Peptidoglycan hydrolase PcsB coiled-coil domain-containing protein</fullName>
    </recommendedName>
</protein>
<dbReference type="AlphaFoldDB" id="A0A485M5T7"/>
<evidence type="ECO:0000313" key="4">
    <source>
        <dbReference type="EMBL" id="VFU18952.1"/>
    </source>
</evidence>